<evidence type="ECO:0000256" key="1">
    <source>
        <dbReference type="SAM" id="MobiDB-lite"/>
    </source>
</evidence>
<dbReference type="SUPFAM" id="SSF51261">
    <property type="entry name" value="Duplicated hybrid motif"/>
    <property type="match status" value="1"/>
</dbReference>
<dbReference type="InterPro" id="IPR016047">
    <property type="entry name" value="M23ase_b-sheet_dom"/>
</dbReference>
<reference evidence="4 5" key="1">
    <citation type="submission" date="2022-10" db="EMBL/GenBank/DDBJ databases">
        <title>Description of Fervidibacillus gen. nov. in the family Fervidibacillaceae fam. nov. with two species, Fervidibacillus albus sp. nov., and Fervidibacillus halotolerans sp. nov., isolated from tidal flat sediments.</title>
        <authorList>
            <person name="Kwon K.K."/>
            <person name="Yang S.-H."/>
        </authorList>
    </citation>
    <scope>NUCLEOTIDE SEQUENCE [LARGE SCALE GENOMIC DNA]</scope>
    <source>
        <strain evidence="4 5">DSM 23332</strain>
    </source>
</reference>
<evidence type="ECO:0000259" key="3">
    <source>
        <dbReference type="Pfam" id="PF01551"/>
    </source>
</evidence>
<keyword evidence="5" id="KW-1185">Reference proteome</keyword>
<dbReference type="EMBL" id="JAOUSE010000014">
    <property type="protein sequence ID" value="MCU9594152.1"/>
    <property type="molecule type" value="Genomic_DNA"/>
</dbReference>
<protein>
    <submittedName>
        <fullName evidence="4">M23 family metallopeptidase</fullName>
    </submittedName>
</protein>
<dbReference type="CDD" id="cd12797">
    <property type="entry name" value="M23_peptidase"/>
    <property type="match status" value="1"/>
</dbReference>
<dbReference type="Proteomes" id="UP001208656">
    <property type="component" value="Unassembled WGS sequence"/>
</dbReference>
<organism evidence="4 5">
    <name type="scientific">Pallidibacillus thermolactis</name>
    <dbReference type="NCBI Taxonomy" id="251051"/>
    <lineage>
        <taxon>Bacteria</taxon>
        <taxon>Bacillati</taxon>
        <taxon>Bacillota</taxon>
        <taxon>Bacilli</taxon>
        <taxon>Bacillales</taxon>
        <taxon>Bacillaceae</taxon>
        <taxon>Pallidibacillus</taxon>
    </lineage>
</organism>
<gene>
    <name evidence="4" type="ORF">OEV82_06755</name>
</gene>
<evidence type="ECO:0000313" key="4">
    <source>
        <dbReference type="EMBL" id="MCU9594152.1"/>
    </source>
</evidence>
<dbReference type="InterPro" id="IPR050570">
    <property type="entry name" value="Cell_wall_metabolism_enzyme"/>
</dbReference>
<keyword evidence="2" id="KW-0472">Membrane</keyword>
<dbReference type="Pfam" id="PF01551">
    <property type="entry name" value="Peptidase_M23"/>
    <property type="match status" value="1"/>
</dbReference>
<feature type="region of interest" description="Disordered" evidence="1">
    <location>
        <begin position="230"/>
        <end position="275"/>
    </location>
</feature>
<comment type="caution">
    <text evidence="4">The sequence shown here is derived from an EMBL/GenBank/DDBJ whole genome shotgun (WGS) entry which is preliminary data.</text>
</comment>
<dbReference type="RefSeq" id="WP_263061390.1">
    <property type="nucleotide sequence ID" value="NZ_JAOUSE010000014.1"/>
</dbReference>
<proteinExistence type="predicted"/>
<feature type="transmembrane region" description="Helical" evidence="2">
    <location>
        <begin position="21"/>
        <end position="43"/>
    </location>
</feature>
<feature type="compositionally biased region" description="Acidic residues" evidence="1">
    <location>
        <begin position="234"/>
        <end position="245"/>
    </location>
</feature>
<name>A0ABT2WJF8_9BACI</name>
<evidence type="ECO:0000256" key="2">
    <source>
        <dbReference type="SAM" id="Phobius"/>
    </source>
</evidence>
<keyword evidence="2" id="KW-1133">Transmembrane helix</keyword>
<keyword evidence="2" id="KW-0812">Transmembrane</keyword>
<sequence>MREEEKKQSSRKIGMKNFFKKKWVFPAIYIGAAAILLTTFLVWQMRAPENVEQPDFSYEENAQRQMDDEDALEVGKTVEDFSWPVENEDDVEIVTYFYDATASEEEQEAAIIYDGNSFYPSTGIAIAAKNGETFDVQAAMSGSVKSVKEDTVLGNVVVVEHAKGIETVYQSLQEVNVSEGDKVKQGDVLGKAGRSLINEEAGVHAHFEIRKDDVPVNPLDYFKKSLTTLQNQELNEDDQANEEAVEEAKDQDEAGTSEEDTSDEENRDANENEQE</sequence>
<dbReference type="InterPro" id="IPR011055">
    <property type="entry name" value="Dup_hybrid_motif"/>
</dbReference>
<dbReference type="PANTHER" id="PTHR21666">
    <property type="entry name" value="PEPTIDASE-RELATED"/>
    <property type="match status" value="1"/>
</dbReference>
<dbReference type="Gene3D" id="2.70.70.10">
    <property type="entry name" value="Glucose Permease (Domain IIA)"/>
    <property type="match status" value="1"/>
</dbReference>
<accession>A0ABT2WJF8</accession>
<dbReference type="PANTHER" id="PTHR21666:SF291">
    <property type="entry name" value="STAGE II SPORULATION PROTEIN Q"/>
    <property type="match status" value="1"/>
</dbReference>
<feature type="domain" description="M23ase beta-sheet core" evidence="3">
    <location>
        <begin position="121"/>
        <end position="218"/>
    </location>
</feature>
<feature type="compositionally biased region" description="Acidic residues" evidence="1">
    <location>
        <begin position="253"/>
        <end position="275"/>
    </location>
</feature>
<evidence type="ECO:0000313" key="5">
    <source>
        <dbReference type="Proteomes" id="UP001208656"/>
    </source>
</evidence>